<organism evidence="2 4">
    <name type="scientific">Gossypium arboreum</name>
    <name type="common">Tree cotton</name>
    <name type="synonym">Gossypium nanking</name>
    <dbReference type="NCBI Taxonomy" id="29729"/>
    <lineage>
        <taxon>Eukaryota</taxon>
        <taxon>Viridiplantae</taxon>
        <taxon>Streptophyta</taxon>
        <taxon>Embryophyta</taxon>
        <taxon>Tracheophyta</taxon>
        <taxon>Spermatophyta</taxon>
        <taxon>Magnoliopsida</taxon>
        <taxon>eudicotyledons</taxon>
        <taxon>Gunneridae</taxon>
        <taxon>Pentapetalae</taxon>
        <taxon>rosids</taxon>
        <taxon>malvids</taxon>
        <taxon>Malvales</taxon>
        <taxon>Malvaceae</taxon>
        <taxon>Malvoideae</taxon>
        <taxon>Gossypium</taxon>
    </lineage>
</organism>
<feature type="region of interest" description="Disordered" evidence="1">
    <location>
        <begin position="1"/>
        <end position="21"/>
    </location>
</feature>
<gene>
    <name evidence="2" type="ORF">F383_17046</name>
    <name evidence="3" type="ORF">F383_22250</name>
</gene>
<evidence type="ECO:0000313" key="4">
    <source>
        <dbReference type="Proteomes" id="UP000032142"/>
    </source>
</evidence>
<protein>
    <submittedName>
        <fullName evidence="2">Uncharacterized protein</fullName>
    </submittedName>
</protein>
<name>A0A0B0NLS0_GOSAR</name>
<evidence type="ECO:0000313" key="2">
    <source>
        <dbReference type="EMBL" id="KHG13607.1"/>
    </source>
</evidence>
<reference evidence="4" key="2">
    <citation type="submission" date="2014-09" db="EMBL/GenBank/DDBJ databases">
        <authorList>
            <person name="Mudge J."/>
            <person name="Ramaraj T."/>
            <person name="Lindquist I.E."/>
            <person name="Bharti A.K."/>
            <person name="Sundararajan A."/>
            <person name="Cameron C.T."/>
            <person name="Woodward J.E."/>
            <person name="May G.D."/>
            <person name="Brubaker C."/>
            <person name="Broadhvest J."/>
            <person name="Wilkins T.A."/>
        </authorList>
    </citation>
    <scope>NUCLEOTIDE SEQUENCE</scope>
    <source>
        <strain evidence="4">cv. AKA8401</strain>
    </source>
</reference>
<proteinExistence type="predicted"/>
<dbReference type="EMBL" id="KN408810">
    <property type="protein sequence ID" value="KHG17691.1"/>
    <property type="molecule type" value="Genomic_DNA"/>
</dbReference>
<accession>A0A0B0NLS0</accession>
<dbReference type="Proteomes" id="UP000032142">
    <property type="component" value="Unassembled WGS sequence"/>
</dbReference>
<dbReference type="AlphaFoldDB" id="A0A0B0NLS0"/>
<reference evidence="2" key="1">
    <citation type="submission" date="2014-09" db="EMBL/GenBank/DDBJ databases">
        <title>G. arboreum L. cv. AKA8401 A2 genome assembly version 1.0.</title>
        <authorList>
            <person name="Mudge J."/>
            <person name="Ramaraj T."/>
            <person name="Lindquist I.E."/>
            <person name="Bharti A.K."/>
            <person name="Sundararajan A."/>
            <person name="Cameron C.T."/>
            <person name="Woodward J.E."/>
            <person name="May G.D."/>
            <person name="Brubaker C."/>
            <person name="Broadhvest J."/>
            <person name="Wilkins T.A."/>
        </authorList>
    </citation>
    <scope>NUCLEOTIDE SEQUENCE</scope>
</reference>
<dbReference type="EMBL" id="KN399969">
    <property type="protein sequence ID" value="KHG13607.1"/>
    <property type="molecule type" value="Genomic_DNA"/>
</dbReference>
<feature type="compositionally biased region" description="Polar residues" evidence="1">
    <location>
        <begin position="1"/>
        <end position="13"/>
    </location>
</feature>
<evidence type="ECO:0000313" key="3">
    <source>
        <dbReference type="EMBL" id="KHG17691.1"/>
    </source>
</evidence>
<keyword evidence="4" id="KW-1185">Reference proteome</keyword>
<evidence type="ECO:0000256" key="1">
    <source>
        <dbReference type="SAM" id="MobiDB-lite"/>
    </source>
</evidence>
<sequence>MITHGVSLSSPSITLFGKGQF</sequence>